<keyword evidence="2" id="KW-0067">ATP-binding</keyword>
<gene>
    <name evidence="2" type="ORF">PBAT_00945</name>
</gene>
<dbReference type="InterPro" id="IPR002121">
    <property type="entry name" value="HRDC_dom"/>
</dbReference>
<sequence length="337" mass="39966">MQVVFMNRLVKGSRSDEEAVAQVWIGEEEGIWHLGWRDFQINEEYLDSSWYEGVSWNELLCIYRHGLAIKLGEGYRPIIEGVFHEEEEQRYRGQSVQKLYCYSEHHPDENVYNELCAWRRRRAVSERKAPYFIASNKLLRLISSFIPHNVEELLQLPGVGDNKAGDYGTDILEITAKVTRNHTFPLNWVYAELNEEVYMTWVFKQKEQKYRLELDQYRMRRTLMMGISEGKNVEQLEQVCNTPRKEIIEALEELEKEGYDTEHLIQIELQEMAIVEQNAVWSAFEELGDNFLKPVLQKVYGEGKDTLARGNIDQLYERIRMIRIRFRRDQDSRRNVG</sequence>
<dbReference type="GO" id="GO:0004386">
    <property type="term" value="F:helicase activity"/>
    <property type="evidence" value="ECO:0007669"/>
    <property type="project" value="UniProtKB-KW"/>
</dbReference>
<evidence type="ECO:0000259" key="1">
    <source>
        <dbReference type="PROSITE" id="PS50967"/>
    </source>
</evidence>
<dbReference type="Gene3D" id="1.10.150.80">
    <property type="entry name" value="HRDC domain"/>
    <property type="match status" value="1"/>
</dbReference>
<dbReference type="InterPro" id="IPR010997">
    <property type="entry name" value="HRDC-like_sf"/>
</dbReference>
<dbReference type="GO" id="GO:0000166">
    <property type="term" value="F:nucleotide binding"/>
    <property type="evidence" value="ECO:0007669"/>
    <property type="project" value="InterPro"/>
</dbReference>
<dbReference type="RefSeq" id="WP_068645877.1">
    <property type="nucleotide sequence ID" value="NZ_CP043611.1"/>
</dbReference>
<dbReference type="EMBL" id="LVJI01000001">
    <property type="protein sequence ID" value="OAB48240.1"/>
    <property type="molecule type" value="Genomic_DNA"/>
</dbReference>
<evidence type="ECO:0000313" key="3">
    <source>
        <dbReference type="Proteomes" id="UP000077355"/>
    </source>
</evidence>
<feature type="domain" description="HRDC" evidence="1">
    <location>
        <begin position="105"/>
        <end position="185"/>
    </location>
</feature>
<dbReference type="PROSITE" id="PS50967">
    <property type="entry name" value="HRDC"/>
    <property type="match status" value="1"/>
</dbReference>
<evidence type="ECO:0000313" key="2">
    <source>
        <dbReference type="EMBL" id="OAB48240.1"/>
    </source>
</evidence>
<dbReference type="Pfam" id="PF00570">
    <property type="entry name" value="HRDC"/>
    <property type="match status" value="1"/>
</dbReference>
<dbReference type="Proteomes" id="UP000077355">
    <property type="component" value="Unassembled WGS sequence"/>
</dbReference>
<dbReference type="InterPro" id="IPR044876">
    <property type="entry name" value="HRDC_dom_sf"/>
</dbReference>
<keyword evidence="2" id="KW-0378">Hydrolase</keyword>
<dbReference type="OrthoDB" id="26793at2"/>
<accession>A0A162QG31</accession>
<comment type="caution">
    <text evidence="2">The sequence shown here is derived from an EMBL/GenBank/DDBJ whole genome shotgun (WGS) entry which is preliminary data.</text>
</comment>
<reference evidence="2 3" key="1">
    <citation type="submission" date="2016-03" db="EMBL/GenBank/DDBJ databases">
        <title>Draft genome sequence of Paenibacillus antarcticus CECT 5836.</title>
        <authorList>
            <person name="Shin S.-K."/>
            <person name="Yi H."/>
        </authorList>
    </citation>
    <scope>NUCLEOTIDE SEQUENCE [LARGE SCALE GENOMIC DNA]</scope>
    <source>
        <strain evidence="2 3">CECT 5836</strain>
    </source>
</reference>
<protein>
    <submittedName>
        <fullName evidence="2">Helicase</fullName>
    </submittedName>
</protein>
<organism evidence="2 3">
    <name type="scientific">Paenibacillus antarcticus</name>
    <dbReference type="NCBI Taxonomy" id="253703"/>
    <lineage>
        <taxon>Bacteria</taxon>
        <taxon>Bacillati</taxon>
        <taxon>Bacillota</taxon>
        <taxon>Bacilli</taxon>
        <taxon>Bacillales</taxon>
        <taxon>Paenibacillaceae</taxon>
        <taxon>Paenibacillus</taxon>
    </lineage>
</organism>
<keyword evidence="2" id="KW-0347">Helicase</keyword>
<proteinExistence type="predicted"/>
<keyword evidence="2" id="KW-0547">Nucleotide-binding</keyword>
<keyword evidence="3" id="KW-1185">Reference proteome</keyword>
<name>A0A162QG31_9BACL</name>
<dbReference type="GO" id="GO:0003676">
    <property type="term" value="F:nucleic acid binding"/>
    <property type="evidence" value="ECO:0007669"/>
    <property type="project" value="InterPro"/>
</dbReference>
<dbReference type="SUPFAM" id="SSF47819">
    <property type="entry name" value="HRDC-like"/>
    <property type="match status" value="1"/>
</dbReference>
<dbReference type="AlphaFoldDB" id="A0A162QG31"/>